<dbReference type="SUPFAM" id="SSF47616">
    <property type="entry name" value="GST C-terminal domain-like"/>
    <property type="match status" value="1"/>
</dbReference>
<dbReference type="EMBL" id="JBHRSL010000010">
    <property type="protein sequence ID" value="MFC3053004.1"/>
    <property type="molecule type" value="Genomic_DNA"/>
</dbReference>
<dbReference type="Pfam" id="PF13409">
    <property type="entry name" value="GST_N_2"/>
    <property type="match status" value="1"/>
</dbReference>
<dbReference type="InterPro" id="IPR004045">
    <property type="entry name" value="Glutathione_S-Trfase_N"/>
</dbReference>
<evidence type="ECO:0000259" key="2">
    <source>
        <dbReference type="PROSITE" id="PS50404"/>
    </source>
</evidence>
<dbReference type="SUPFAM" id="SSF52833">
    <property type="entry name" value="Thioredoxin-like"/>
    <property type="match status" value="1"/>
</dbReference>
<keyword evidence="5" id="KW-1185">Reference proteome</keyword>
<accession>A0ABV7D7P8</accession>
<dbReference type="PROSITE" id="PS50404">
    <property type="entry name" value="GST_NTER"/>
    <property type="match status" value="1"/>
</dbReference>
<dbReference type="PROSITE" id="PS50405">
    <property type="entry name" value="GST_CTER"/>
    <property type="match status" value="1"/>
</dbReference>
<dbReference type="InterPro" id="IPR034333">
    <property type="entry name" value="GST_Zeta_N"/>
</dbReference>
<dbReference type="InterPro" id="IPR010987">
    <property type="entry name" value="Glutathione-S-Trfase_C-like"/>
</dbReference>
<name>A0ABV7D7P8_9PROT</name>
<protein>
    <submittedName>
        <fullName evidence="4">Maleylacetoacetate isomerase</fullName>
        <ecNumber evidence="4">5.2.1.2</ecNumber>
    </submittedName>
</protein>
<evidence type="ECO:0000313" key="5">
    <source>
        <dbReference type="Proteomes" id="UP001595444"/>
    </source>
</evidence>
<dbReference type="Proteomes" id="UP001595444">
    <property type="component" value="Unassembled WGS sequence"/>
</dbReference>
<evidence type="ECO:0000313" key="4">
    <source>
        <dbReference type="EMBL" id="MFC3053004.1"/>
    </source>
</evidence>
<dbReference type="CDD" id="cd03042">
    <property type="entry name" value="GST_N_Zeta"/>
    <property type="match status" value="1"/>
</dbReference>
<dbReference type="RefSeq" id="WP_228073557.1">
    <property type="nucleotide sequence ID" value="NZ_CP061205.1"/>
</dbReference>
<dbReference type="SFLD" id="SFLDS00019">
    <property type="entry name" value="Glutathione_Transferase_(cytos"/>
    <property type="match status" value="1"/>
</dbReference>
<dbReference type="CDD" id="cd03191">
    <property type="entry name" value="GST_C_Zeta"/>
    <property type="match status" value="1"/>
</dbReference>
<comment type="similarity">
    <text evidence="1">Belongs to the GST superfamily. Zeta family.</text>
</comment>
<dbReference type="InterPro" id="IPR005955">
    <property type="entry name" value="GST_Zeta"/>
</dbReference>
<dbReference type="PANTHER" id="PTHR42673:SF21">
    <property type="entry name" value="GLUTATHIONE S-TRANSFERASE YFCF"/>
    <property type="match status" value="1"/>
</dbReference>
<comment type="caution">
    <text evidence="4">The sequence shown here is derived from an EMBL/GenBank/DDBJ whole genome shotgun (WGS) entry which is preliminary data.</text>
</comment>
<feature type="domain" description="GST C-terminal" evidence="3">
    <location>
        <begin position="90"/>
        <end position="215"/>
    </location>
</feature>
<dbReference type="PANTHER" id="PTHR42673">
    <property type="entry name" value="MALEYLACETOACETATE ISOMERASE"/>
    <property type="match status" value="1"/>
</dbReference>
<gene>
    <name evidence="4" type="primary">maiA</name>
    <name evidence="4" type="ORF">ACFOKA_13900</name>
</gene>
<evidence type="ECO:0000259" key="3">
    <source>
        <dbReference type="PROSITE" id="PS50405"/>
    </source>
</evidence>
<dbReference type="GO" id="GO:0016034">
    <property type="term" value="F:maleylacetoacetate isomerase activity"/>
    <property type="evidence" value="ECO:0007669"/>
    <property type="project" value="UniProtKB-EC"/>
</dbReference>
<reference evidence="5" key="1">
    <citation type="journal article" date="2019" name="Int. J. Syst. Evol. Microbiol.">
        <title>The Global Catalogue of Microorganisms (GCM) 10K type strain sequencing project: providing services to taxonomists for standard genome sequencing and annotation.</title>
        <authorList>
            <consortium name="The Broad Institute Genomics Platform"/>
            <consortium name="The Broad Institute Genome Sequencing Center for Infectious Disease"/>
            <person name="Wu L."/>
            <person name="Ma J."/>
        </authorList>
    </citation>
    <scope>NUCLEOTIDE SEQUENCE [LARGE SCALE GENOMIC DNA]</scope>
    <source>
        <strain evidence="5">KCTC 62164</strain>
    </source>
</reference>
<dbReference type="InterPro" id="IPR034330">
    <property type="entry name" value="GST_Zeta_C"/>
</dbReference>
<dbReference type="InterPro" id="IPR036282">
    <property type="entry name" value="Glutathione-S-Trfase_C_sf"/>
</dbReference>
<sequence length="215" mass="23783">MIENKLKLYGYWRSGTSYRTRIALNLKGVAYETHPVDLRQGQHKQSAFLQLNPQGLVPALDTGTAILAQSPAIIEWLEEAYPEPALLPKNLQDRAYVRAMAAVVGCDVHPINNLRILQHIKTELGGDEAAISNWTAKWISAGFDTLETMIEKAGGKFAFGDAPTVADCYIMPQIYSAERFNVDLQPYPRLMAVASHALQHPAFTKAHPSVQPDAD</sequence>
<proteinExistence type="inferred from homology"/>
<dbReference type="InterPro" id="IPR036249">
    <property type="entry name" value="Thioredoxin-like_sf"/>
</dbReference>
<dbReference type="SFLD" id="SFLDG00358">
    <property type="entry name" value="Main_(cytGST)"/>
    <property type="match status" value="1"/>
</dbReference>
<dbReference type="Gene3D" id="3.40.30.10">
    <property type="entry name" value="Glutaredoxin"/>
    <property type="match status" value="1"/>
</dbReference>
<feature type="domain" description="GST N-terminal" evidence="2">
    <location>
        <begin position="4"/>
        <end position="85"/>
    </location>
</feature>
<organism evidence="4 5">
    <name type="scientific">Kordiimonas pumila</name>
    <dbReference type="NCBI Taxonomy" id="2161677"/>
    <lineage>
        <taxon>Bacteria</taxon>
        <taxon>Pseudomonadati</taxon>
        <taxon>Pseudomonadota</taxon>
        <taxon>Alphaproteobacteria</taxon>
        <taxon>Kordiimonadales</taxon>
        <taxon>Kordiimonadaceae</taxon>
        <taxon>Kordiimonas</taxon>
    </lineage>
</organism>
<keyword evidence="4" id="KW-0413">Isomerase</keyword>
<dbReference type="Gene3D" id="1.20.1050.10">
    <property type="match status" value="1"/>
</dbReference>
<dbReference type="InterPro" id="IPR040079">
    <property type="entry name" value="Glutathione_S-Trfase"/>
</dbReference>
<dbReference type="NCBIfam" id="TIGR01262">
    <property type="entry name" value="maiA"/>
    <property type="match status" value="1"/>
</dbReference>
<dbReference type="EC" id="5.2.1.2" evidence="4"/>
<evidence type="ECO:0000256" key="1">
    <source>
        <dbReference type="ARBA" id="ARBA00010007"/>
    </source>
</evidence>